<comment type="caution">
    <text evidence="1">The sequence shown here is derived from an EMBL/GenBank/DDBJ whole genome shotgun (WGS) entry which is preliminary data.</text>
</comment>
<evidence type="ECO:0000313" key="2">
    <source>
        <dbReference type="Proteomes" id="UP001054945"/>
    </source>
</evidence>
<organism evidence="1 2">
    <name type="scientific">Caerostris extrusa</name>
    <name type="common">Bark spider</name>
    <name type="synonym">Caerostris bankana</name>
    <dbReference type="NCBI Taxonomy" id="172846"/>
    <lineage>
        <taxon>Eukaryota</taxon>
        <taxon>Metazoa</taxon>
        <taxon>Ecdysozoa</taxon>
        <taxon>Arthropoda</taxon>
        <taxon>Chelicerata</taxon>
        <taxon>Arachnida</taxon>
        <taxon>Araneae</taxon>
        <taxon>Araneomorphae</taxon>
        <taxon>Entelegynae</taxon>
        <taxon>Araneoidea</taxon>
        <taxon>Araneidae</taxon>
        <taxon>Caerostris</taxon>
    </lineage>
</organism>
<gene>
    <name evidence="1" type="ORF">CEXT_286101</name>
</gene>
<protein>
    <submittedName>
        <fullName evidence="1">Uncharacterized protein</fullName>
    </submittedName>
</protein>
<accession>A0AAV4SP21</accession>
<dbReference type="EMBL" id="BPLR01009752">
    <property type="protein sequence ID" value="GIY34302.1"/>
    <property type="molecule type" value="Genomic_DNA"/>
</dbReference>
<sequence>MVGDDLGCAVTMQKLTMFSSLRRAAGPESVLPGRVTDVRGLVGAPARRTDRGQSTFPPALGGLHICRHAPRAHRLLLPHTGCRE</sequence>
<dbReference type="AlphaFoldDB" id="A0AAV4SP21"/>
<reference evidence="1 2" key="1">
    <citation type="submission" date="2021-06" db="EMBL/GenBank/DDBJ databases">
        <title>Caerostris extrusa draft genome.</title>
        <authorList>
            <person name="Kono N."/>
            <person name="Arakawa K."/>
        </authorList>
    </citation>
    <scope>NUCLEOTIDE SEQUENCE [LARGE SCALE GENOMIC DNA]</scope>
</reference>
<keyword evidence="2" id="KW-1185">Reference proteome</keyword>
<evidence type="ECO:0000313" key="1">
    <source>
        <dbReference type="EMBL" id="GIY34302.1"/>
    </source>
</evidence>
<dbReference type="Proteomes" id="UP001054945">
    <property type="component" value="Unassembled WGS sequence"/>
</dbReference>
<name>A0AAV4SP21_CAEEX</name>
<proteinExistence type="predicted"/>